<comment type="caution">
    <text evidence="1">The sequence shown here is derived from an EMBL/GenBank/DDBJ whole genome shotgun (WGS) entry which is preliminary data.</text>
</comment>
<name>A0AAW2L834_9LAMI</name>
<accession>A0AAW2L834</accession>
<reference evidence="1" key="1">
    <citation type="submission" date="2020-06" db="EMBL/GenBank/DDBJ databases">
        <authorList>
            <person name="Li T."/>
            <person name="Hu X."/>
            <person name="Zhang T."/>
            <person name="Song X."/>
            <person name="Zhang H."/>
            <person name="Dai N."/>
            <person name="Sheng W."/>
            <person name="Hou X."/>
            <person name="Wei L."/>
        </authorList>
    </citation>
    <scope>NUCLEOTIDE SEQUENCE</scope>
    <source>
        <strain evidence="1">KEN8</strain>
        <tissue evidence="1">Leaf</tissue>
    </source>
</reference>
<evidence type="ECO:0000313" key="1">
    <source>
        <dbReference type="EMBL" id="KAL0315254.1"/>
    </source>
</evidence>
<reference evidence="1" key="2">
    <citation type="journal article" date="2024" name="Plant">
        <title>Genomic evolution and insights into agronomic trait innovations of Sesamum species.</title>
        <authorList>
            <person name="Miao H."/>
            <person name="Wang L."/>
            <person name="Qu L."/>
            <person name="Liu H."/>
            <person name="Sun Y."/>
            <person name="Le M."/>
            <person name="Wang Q."/>
            <person name="Wei S."/>
            <person name="Zheng Y."/>
            <person name="Lin W."/>
            <person name="Duan Y."/>
            <person name="Cao H."/>
            <person name="Xiong S."/>
            <person name="Wang X."/>
            <person name="Wei L."/>
            <person name="Li C."/>
            <person name="Ma Q."/>
            <person name="Ju M."/>
            <person name="Zhao R."/>
            <person name="Li G."/>
            <person name="Mu C."/>
            <person name="Tian Q."/>
            <person name="Mei H."/>
            <person name="Zhang T."/>
            <person name="Gao T."/>
            <person name="Zhang H."/>
        </authorList>
    </citation>
    <scope>NUCLEOTIDE SEQUENCE</scope>
    <source>
        <strain evidence="1">KEN8</strain>
    </source>
</reference>
<proteinExistence type="predicted"/>
<dbReference type="AlphaFoldDB" id="A0AAW2L834"/>
<organism evidence="1">
    <name type="scientific">Sesamum calycinum</name>
    <dbReference type="NCBI Taxonomy" id="2727403"/>
    <lineage>
        <taxon>Eukaryota</taxon>
        <taxon>Viridiplantae</taxon>
        <taxon>Streptophyta</taxon>
        <taxon>Embryophyta</taxon>
        <taxon>Tracheophyta</taxon>
        <taxon>Spermatophyta</taxon>
        <taxon>Magnoliopsida</taxon>
        <taxon>eudicotyledons</taxon>
        <taxon>Gunneridae</taxon>
        <taxon>Pentapetalae</taxon>
        <taxon>asterids</taxon>
        <taxon>lamiids</taxon>
        <taxon>Lamiales</taxon>
        <taxon>Pedaliaceae</taxon>
        <taxon>Sesamum</taxon>
    </lineage>
</organism>
<sequence>MPADWTIPTIAIHWSFPPKAALMNSYRGSFFPGWCYSFPFSRAIGSKVLSKPMISEQASLSAGFFLLWNLVTSFSLGRPWHKKSEGLEKRRDARNYYHKKAAPYLRKGPVTSFVPSWLRLSTEQHGLAAPPLAEAKRLKSALRNVASVGLSVQQSTSSGREGYRTYKSLPVLTEALLTSQVVQQLYLTARRGGSPFEFSRWKRLLNR</sequence>
<gene>
    <name evidence="1" type="ORF">Scaly_2874400</name>
</gene>
<dbReference type="EMBL" id="JACGWM010000064">
    <property type="protein sequence ID" value="KAL0315254.1"/>
    <property type="molecule type" value="Genomic_DNA"/>
</dbReference>
<protein>
    <submittedName>
        <fullName evidence="1">Uncharacterized protein</fullName>
    </submittedName>
</protein>